<protein>
    <submittedName>
        <fullName evidence="5">Transcriptional regulator, AsnC family</fullName>
    </submittedName>
</protein>
<reference evidence="5 6" key="1">
    <citation type="submission" date="2016-10" db="EMBL/GenBank/DDBJ databases">
        <authorList>
            <person name="de Groot N.N."/>
        </authorList>
    </citation>
    <scope>NUCLEOTIDE SEQUENCE [LARGE SCALE GENOMIC DNA]</scope>
    <source>
        <strain evidence="5 6">CGMCC 1.7659</strain>
    </source>
</reference>
<accession>A0A1I4YN67</accession>
<dbReference type="InterPro" id="IPR011991">
    <property type="entry name" value="ArsR-like_HTH"/>
</dbReference>
<dbReference type="InterPro" id="IPR011008">
    <property type="entry name" value="Dimeric_a/b-barrel"/>
</dbReference>
<dbReference type="PANTHER" id="PTHR30154">
    <property type="entry name" value="LEUCINE-RESPONSIVE REGULATORY PROTEIN"/>
    <property type="match status" value="1"/>
</dbReference>
<dbReference type="Pfam" id="PF13412">
    <property type="entry name" value="HTH_24"/>
    <property type="match status" value="1"/>
</dbReference>
<dbReference type="SUPFAM" id="SSF54909">
    <property type="entry name" value="Dimeric alpha+beta barrel"/>
    <property type="match status" value="1"/>
</dbReference>
<evidence type="ECO:0000256" key="3">
    <source>
        <dbReference type="ARBA" id="ARBA00023163"/>
    </source>
</evidence>
<proteinExistence type="predicted"/>
<dbReference type="Pfam" id="PF01037">
    <property type="entry name" value="AsnC_trans_reg"/>
    <property type="match status" value="1"/>
</dbReference>
<dbReference type="SMART" id="SM00344">
    <property type="entry name" value="HTH_ASNC"/>
    <property type="match status" value="1"/>
</dbReference>
<dbReference type="EMBL" id="FOVF01000018">
    <property type="protein sequence ID" value="SFN39495.1"/>
    <property type="molecule type" value="Genomic_DNA"/>
</dbReference>
<keyword evidence="3" id="KW-0804">Transcription</keyword>
<dbReference type="InterPro" id="IPR019887">
    <property type="entry name" value="Tscrpt_reg_AsnC/Lrp_C"/>
</dbReference>
<dbReference type="GO" id="GO:0005829">
    <property type="term" value="C:cytosol"/>
    <property type="evidence" value="ECO:0007669"/>
    <property type="project" value="TreeGrafter"/>
</dbReference>
<dbReference type="FunFam" id="3.30.70.920:FF:000008">
    <property type="entry name" value="Transcriptional regulator, AsnC family"/>
    <property type="match status" value="1"/>
</dbReference>
<dbReference type="PANTHER" id="PTHR30154:SF46">
    <property type="entry name" value="TRANSCRIPTIONAL REGULATORY PROTEIN"/>
    <property type="match status" value="1"/>
</dbReference>
<keyword evidence="6" id="KW-1185">Reference proteome</keyword>
<evidence type="ECO:0000259" key="4">
    <source>
        <dbReference type="PROSITE" id="PS50956"/>
    </source>
</evidence>
<name>A0A1I4YN67_9GAMM</name>
<feature type="domain" description="HTH asnC-type" evidence="4">
    <location>
        <begin position="9"/>
        <end position="70"/>
    </location>
</feature>
<evidence type="ECO:0000313" key="5">
    <source>
        <dbReference type="EMBL" id="SFN39495.1"/>
    </source>
</evidence>
<dbReference type="InterPro" id="IPR036388">
    <property type="entry name" value="WH-like_DNA-bd_sf"/>
</dbReference>
<dbReference type="AlphaFoldDB" id="A0A1I4YN67"/>
<dbReference type="PRINTS" id="PR00033">
    <property type="entry name" value="HTHASNC"/>
</dbReference>
<organism evidence="5 6">
    <name type="scientific">Dokdonella immobilis</name>
    <dbReference type="NCBI Taxonomy" id="578942"/>
    <lineage>
        <taxon>Bacteria</taxon>
        <taxon>Pseudomonadati</taxon>
        <taxon>Pseudomonadota</taxon>
        <taxon>Gammaproteobacteria</taxon>
        <taxon>Lysobacterales</taxon>
        <taxon>Rhodanobacteraceae</taxon>
        <taxon>Dokdonella</taxon>
    </lineage>
</organism>
<evidence type="ECO:0000256" key="2">
    <source>
        <dbReference type="ARBA" id="ARBA00023125"/>
    </source>
</evidence>
<dbReference type="PROSITE" id="PS50956">
    <property type="entry name" value="HTH_ASNC_2"/>
    <property type="match status" value="1"/>
</dbReference>
<sequence>MTASLLNALDRTDLRILALLQGNGRATNAELAEAVSLSASACLRRVQRLEADGVIAGYAALVDPAAVGLGLQAFVRVQLEKHGSAEVQHFVERVQSWNEVVACHALTGEMDYLLHIVVSDLEHFSRFLLDNLLNETGVADVNSSFVLRTVKQTRALPLDHLLR</sequence>
<dbReference type="STRING" id="578942.SAMN05216289_11884"/>
<dbReference type="Gene3D" id="1.10.10.10">
    <property type="entry name" value="Winged helix-like DNA-binding domain superfamily/Winged helix DNA-binding domain"/>
    <property type="match status" value="1"/>
</dbReference>
<dbReference type="CDD" id="cd00090">
    <property type="entry name" value="HTH_ARSR"/>
    <property type="match status" value="1"/>
</dbReference>
<dbReference type="Gene3D" id="3.30.70.920">
    <property type="match status" value="1"/>
</dbReference>
<dbReference type="GO" id="GO:0006355">
    <property type="term" value="P:regulation of DNA-templated transcription"/>
    <property type="evidence" value="ECO:0007669"/>
    <property type="project" value="UniProtKB-ARBA"/>
</dbReference>
<dbReference type="SUPFAM" id="SSF46785">
    <property type="entry name" value="Winged helix' DNA-binding domain"/>
    <property type="match status" value="1"/>
</dbReference>
<gene>
    <name evidence="5" type="ORF">SAMN05216289_11884</name>
</gene>
<dbReference type="InterPro" id="IPR036390">
    <property type="entry name" value="WH_DNA-bd_sf"/>
</dbReference>
<dbReference type="GO" id="GO:0043565">
    <property type="term" value="F:sequence-specific DNA binding"/>
    <property type="evidence" value="ECO:0007669"/>
    <property type="project" value="InterPro"/>
</dbReference>
<dbReference type="InterPro" id="IPR019888">
    <property type="entry name" value="Tscrpt_reg_AsnC-like"/>
</dbReference>
<evidence type="ECO:0000256" key="1">
    <source>
        <dbReference type="ARBA" id="ARBA00023015"/>
    </source>
</evidence>
<dbReference type="GO" id="GO:0043200">
    <property type="term" value="P:response to amino acid"/>
    <property type="evidence" value="ECO:0007669"/>
    <property type="project" value="TreeGrafter"/>
</dbReference>
<dbReference type="Proteomes" id="UP000198575">
    <property type="component" value="Unassembled WGS sequence"/>
</dbReference>
<dbReference type="RefSeq" id="WP_217647866.1">
    <property type="nucleotide sequence ID" value="NZ_FOVF01000018.1"/>
</dbReference>
<keyword evidence="2" id="KW-0238">DNA-binding</keyword>
<dbReference type="InterPro" id="IPR000485">
    <property type="entry name" value="AsnC-type_HTH_dom"/>
</dbReference>
<keyword evidence="1" id="KW-0805">Transcription regulation</keyword>
<evidence type="ECO:0000313" key="6">
    <source>
        <dbReference type="Proteomes" id="UP000198575"/>
    </source>
</evidence>